<proteinExistence type="predicted"/>
<name>A0A3G6J5E4_9CORY</name>
<feature type="transmembrane region" description="Helical" evidence="2">
    <location>
        <begin position="6"/>
        <end position="23"/>
    </location>
</feature>
<feature type="compositionally biased region" description="Low complexity" evidence="1">
    <location>
        <begin position="231"/>
        <end position="244"/>
    </location>
</feature>
<feature type="region of interest" description="Disordered" evidence="1">
    <location>
        <begin position="231"/>
        <end position="263"/>
    </location>
</feature>
<feature type="transmembrane region" description="Helical" evidence="2">
    <location>
        <begin position="400"/>
        <end position="420"/>
    </location>
</feature>
<keyword evidence="2" id="KW-1133">Transmembrane helix</keyword>
<organism evidence="3 4">
    <name type="scientific">Corynebacterium choanae</name>
    <dbReference type="NCBI Taxonomy" id="1862358"/>
    <lineage>
        <taxon>Bacteria</taxon>
        <taxon>Bacillati</taxon>
        <taxon>Actinomycetota</taxon>
        <taxon>Actinomycetes</taxon>
        <taxon>Mycobacteriales</taxon>
        <taxon>Corynebacteriaceae</taxon>
        <taxon>Corynebacterium</taxon>
    </lineage>
</organism>
<evidence type="ECO:0000313" key="4">
    <source>
        <dbReference type="Proteomes" id="UP000269019"/>
    </source>
</evidence>
<gene>
    <name evidence="3" type="ORF">CCHOA_03400</name>
</gene>
<dbReference type="InterPro" id="IPR053779">
    <property type="entry name" value="GlpR"/>
</dbReference>
<keyword evidence="4" id="KW-1185">Reference proteome</keyword>
<dbReference type="OrthoDB" id="3696421at2"/>
<keyword evidence="2" id="KW-0812">Transmembrane</keyword>
<dbReference type="RefSeq" id="WP_123926747.1">
    <property type="nucleotide sequence ID" value="NZ_CP033896.1"/>
</dbReference>
<accession>A0A3G6J5E4</accession>
<dbReference type="KEGG" id="ccho:CCHOA_03400"/>
<dbReference type="Proteomes" id="UP000269019">
    <property type="component" value="Chromosome"/>
</dbReference>
<keyword evidence="2" id="KW-0472">Membrane</keyword>
<evidence type="ECO:0000313" key="3">
    <source>
        <dbReference type="EMBL" id="AZA13092.1"/>
    </source>
</evidence>
<dbReference type="EMBL" id="CP033896">
    <property type="protein sequence ID" value="AZA13092.1"/>
    <property type="molecule type" value="Genomic_DNA"/>
</dbReference>
<feature type="compositionally biased region" description="Polar residues" evidence="1">
    <location>
        <begin position="342"/>
        <end position="351"/>
    </location>
</feature>
<evidence type="ECO:0000256" key="2">
    <source>
        <dbReference type="SAM" id="Phobius"/>
    </source>
</evidence>
<dbReference type="NCBIfam" id="NF045516">
    <property type="entry name" value="GlpR"/>
    <property type="match status" value="1"/>
</dbReference>
<feature type="compositionally biased region" description="Low complexity" evidence="1">
    <location>
        <begin position="301"/>
        <end position="313"/>
    </location>
</feature>
<dbReference type="AlphaFoldDB" id="A0A3G6J5E4"/>
<reference evidence="3 4" key="1">
    <citation type="submission" date="2018-11" db="EMBL/GenBank/DDBJ databases">
        <authorList>
            <person name="Kleinhagauer T."/>
            <person name="Glaeser S.P."/>
            <person name="Spergser J."/>
            <person name="Ruckert C."/>
            <person name="Kaempfer P."/>
            <person name="Busse H.-J."/>
        </authorList>
    </citation>
    <scope>NUCLEOTIDE SEQUENCE [LARGE SCALE GENOMIC DNA]</scope>
    <source>
        <strain evidence="3 4">200CH</strain>
    </source>
</reference>
<sequence length="532" mass="57398">MTGTIVIGLIIVLWIFVLAPLALRSQRPVTRTGDALEGATIVVDGGQTTLATPRRPRLQQGQPLRRSAVDATTDLDLVDGELVAAETAPSATHATHQTAASTSAAATSDDDVYQAQGRVPFARLFRRRNATSDEAAYVDTELVTPDEDTADPSDVERLDDPAAARKRLDAFTAENLDDLSQPDFHPHAFHEDGHTYKLEESYLTPADLFHPRAQYDTEVDETTAPADTASTVADSAAASATAPVNPQDAADSPGEKTAAAEDSPVLTLVNSSVDDDAAAASNDNDDNADVADADVAETSEEATAALANADTDTPSAVHDAHRGKDTAVSTAPATVADDSETDSAQGDRSTAAQWGLRAEPVDLTEEDYAFAARRRGRGTFDPEAEAARNALIYKRRQQMLIGLVTSTVLALLVAIIAGGWWWSLPAAVVVLTISYLFALRRTARVEHARLQRRIEQIRRARLGVRAAAPEYADLPDRLRRPGAIVVETDDEHPDFYQLPTMQAPWAEEQDETTDNQVAPVVDMHRWQERQVS</sequence>
<feature type="transmembrane region" description="Helical" evidence="2">
    <location>
        <begin position="426"/>
        <end position="443"/>
    </location>
</feature>
<protein>
    <submittedName>
        <fullName evidence="3">Uncharacterized protein</fullName>
    </submittedName>
</protein>
<feature type="region of interest" description="Disordered" evidence="1">
    <location>
        <begin position="299"/>
        <end position="351"/>
    </location>
</feature>
<evidence type="ECO:0000256" key="1">
    <source>
        <dbReference type="SAM" id="MobiDB-lite"/>
    </source>
</evidence>